<dbReference type="AlphaFoldDB" id="V8CIS9"/>
<proteinExistence type="predicted"/>
<keyword evidence="1" id="KW-0472">Membrane</keyword>
<name>V8CIS9_9HELI</name>
<evidence type="ECO:0000256" key="1">
    <source>
        <dbReference type="SAM" id="Phobius"/>
    </source>
</evidence>
<dbReference type="Proteomes" id="UP000018688">
    <property type="component" value="Unassembled WGS sequence"/>
</dbReference>
<dbReference type="EMBL" id="AZJJ01000001">
    <property type="protein sequence ID" value="ETD27318.1"/>
    <property type="molecule type" value="Genomic_DNA"/>
</dbReference>
<reference evidence="2 3" key="1">
    <citation type="submission" date="2013-10" db="EMBL/GenBank/DDBJ databases">
        <title>The Genome Sequence of Helicobacter canis NCTC 12740.</title>
        <authorList>
            <consortium name="The Broad Institute Genomics Platform"/>
            <person name="Earl A."/>
            <person name="Fox J.G."/>
            <person name="Shen Z."/>
            <person name="Young S.K."/>
            <person name="Zeng Q."/>
            <person name="Gargeya S."/>
            <person name="Fitzgerald M."/>
            <person name="Abouelleil A."/>
            <person name="Alvarado L."/>
            <person name="Chapman S.B."/>
            <person name="Gainer-Dewar J."/>
            <person name="Goldberg J."/>
            <person name="Griggs A."/>
            <person name="Gujja S."/>
            <person name="Hansen M."/>
            <person name="Howarth C."/>
            <person name="Imamovic A."/>
            <person name="Ireland A."/>
            <person name="Larimer J."/>
            <person name="McCowan C."/>
            <person name="Murphy C."/>
            <person name="Pearson M."/>
            <person name="Poon T.W."/>
            <person name="Priest M."/>
            <person name="Roberts A."/>
            <person name="Saif S."/>
            <person name="Shea T."/>
            <person name="Sykes S."/>
            <person name="Wortman J."/>
            <person name="Nusbaum C."/>
            <person name="Birren B."/>
        </authorList>
    </citation>
    <scope>NUCLEOTIDE SEQUENCE [LARGE SCALE GENOMIC DNA]</scope>
    <source>
        <strain evidence="2 3">NCTC 12740</strain>
    </source>
</reference>
<feature type="transmembrane region" description="Helical" evidence="1">
    <location>
        <begin position="6"/>
        <end position="26"/>
    </location>
</feature>
<evidence type="ECO:0000313" key="2">
    <source>
        <dbReference type="EMBL" id="ETD27318.1"/>
    </source>
</evidence>
<keyword evidence="1" id="KW-0812">Transmembrane</keyword>
<organism evidence="2 3">
    <name type="scientific">Helicobacter canis NCTC 12740</name>
    <dbReference type="NCBI Taxonomy" id="1357399"/>
    <lineage>
        <taxon>Bacteria</taxon>
        <taxon>Pseudomonadati</taxon>
        <taxon>Campylobacterota</taxon>
        <taxon>Epsilonproteobacteria</taxon>
        <taxon>Campylobacterales</taxon>
        <taxon>Helicobacteraceae</taxon>
        <taxon>Helicobacter</taxon>
    </lineage>
</organism>
<keyword evidence="1" id="KW-1133">Transmembrane helix</keyword>
<keyword evidence="3" id="KW-1185">Reference proteome</keyword>
<evidence type="ECO:0000313" key="3">
    <source>
        <dbReference type="Proteomes" id="UP000018688"/>
    </source>
</evidence>
<protein>
    <submittedName>
        <fullName evidence="2">Uncharacterized protein</fullName>
    </submittedName>
</protein>
<dbReference type="HOGENOM" id="CLU_3389766_0_0_7"/>
<accession>V8CIS9</accession>
<sequence length="32" mass="3320">MLGIVVVIISGVAFFVGLGVCVAFIAREVLAR</sequence>
<gene>
    <name evidence="2" type="ORF">HMPREF2087_00230</name>
</gene>
<comment type="caution">
    <text evidence="2">The sequence shown here is derived from an EMBL/GenBank/DDBJ whole genome shotgun (WGS) entry which is preliminary data.</text>
</comment>